<keyword evidence="2" id="KW-1185">Reference proteome</keyword>
<dbReference type="EMBL" id="CP021056">
    <property type="protein sequence ID" value="QXE23879.1"/>
    <property type="molecule type" value="Genomic_DNA"/>
</dbReference>
<dbReference type="AlphaFoldDB" id="A0A975Y558"/>
<dbReference type="Proteomes" id="UP000683511">
    <property type="component" value="Chromosome"/>
</dbReference>
<gene>
    <name evidence="1" type="ORF">B6N60_02575</name>
</gene>
<accession>A0A975Y558</accession>
<evidence type="ECO:0000313" key="1">
    <source>
        <dbReference type="EMBL" id="QXE23879.1"/>
    </source>
</evidence>
<dbReference type="KEGG" id="rsin:B6N60_02575"/>
<organism evidence="1 2">
    <name type="scientific">Richelia sinica FACHB-800</name>
    <dbReference type="NCBI Taxonomy" id="1357546"/>
    <lineage>
        <taxon>Bacteria</taxon>
        <taxon>Bacillati</taxon>
        <taxon>Cyanobacteriota</taxon>
        <taxon>Cyanophyceae</taxon>
        <taxon>Nostocales</taxon>
        <taxon>Nostocaceae</taxon>
        <taxon>Richelia</taxon>
    </lineage>
</organism>
<sequence>MITIVRIQEINSFQYESREVIIWWGKSEIFSDYLEKNGSGNFIATIFSYKLVCYQL</sequence>
<evidence type="ECO:0000313" key="2">
    <source>
        <dbReference type="Proteomes" id="UP000683511"/>
    </source>
</evidence>
<proteinExistence type="predicted"/>
<reference evidence="1" key="1">
    <citation type="submission" date="2017-04" db="EMBL/GenBank/DDBJ databases">
        <title>Genome deletions in a multicellular cyanobacterial endosymbiont for morphological adaptation in marine diatoms.</title>
        <authorList>
            <person name="Wang Y."/>
            <person name="Gao H."/>
            <person name="Li R."/>
            <person name="Xu X."/>
        </authorList>
    </citation>
    <scope>NUCLEOTIDE SEQUENCE</scope>
    <source>
        <strain evidence="1">FACHB 800</strain>
    </source>
</reference>
<name>A0A975Y558_9NOST</name>
<protein>
    <submittedName>
        <fullName evidence="1">Uncharacterized protein</fullName>
    </submittedName>
</protein>